<dbReference type="CDD" id="cd01029">
    <property type="entry name" value="TOPRIM_primases"/>
    <property type="match status" value="1"/>
</dbReference>
<dbReference type="InterPro" id="IPR034154">
    <property type="entry name" value="TOPRIM_DnaG/twinkle"/>
</dbReference>
<dbReference type="Proteomes" id="UP000199766">
    <property type="component" value="Unassembled WGS sequence"/>
</dbReference>
<keyword evidence="5" id="KW-1185">Reference proteome</keyword>
<dbReference type="AlphaFoldDB" id="A0A1H9F653"/>
<evidence type="ECO:0000313" key="5">
    <source>
        <dbReference type="Proteomes" id="UP000199766"/>
    </source>
</evidence>
<sequence>MREQQQSFDLQADIFGDMPVLAPSVEALPEVPTLTAPAIEAAPVAVVPTITERPESAFLSAIMAAGLTPPESIEPDGTMHRFSSNGKRGDKSGWYVLHLDGVPAGVFGCWREGLSQTWSSKPDNALTEAEKQAMRQRVKAAQAARDAAQAQARQQAQATAQARWDVAKPASTDHPYLVAKGVQPHGLRVEGNLLLVPMRDTAGTLHSLQTIGTDLDSKSNKRFLTDGKKKGCFYTLGQPGPVLVICEGFATGASIHEATGLPVVVAFDAGNLLPVAQALRTKHLDTKLILAADNDIKPDEPNTGLTKATEAAQAVAGVLALAVSSQDPSRKMDFNDLHQQEGPDAVARLIDAAAPVESASPELPAYATDFAPLENSDSQDTDSKDSLSSQLVAFVLERTELFHDENRDSFALVHSAQETYRLTGGKFKSWLMAEFYKASGKAARDQSVREALQVLDGLAQHDGEQKAVHIRAASHEGAIYVDLAQPGSSMAAKIEAGRWELVQAPPVRFLRPDTMRPLPTPTVGEVSQLWNFVNVPEDARLLVLAWLLECLRPDSVFPVLELVGEAGSAKSTTQRYLRMLIDPNASNLRSPPKSVEDVFVSAGMNWVVSFENVSHLAAPMQDALCVLATGGGYAKRKHYTDADESVINVTRPVVINGISASITAHDLIDRSICIEPQRLHQRREDGDIQREFEATYPSLVAGLFLLMAQTLKELPSTRLPDGENIRMAGFARLGVAMERALGAPAGEFLRQFHASRQESIARTIDSSPVATALLEWFESRFNASAEMSAKVLLTEVEKFKPLGADAWPKSAKGFGDALRRAAPSLRYIGVEVKSLGKVGGTVKWSVKDCDSGGKLTTPSPECPASPASPATSPKTPVFAENLGKNATTAGHEQDIRTFRTLVDQLSPNAQGGDDEVIEVAF</sequence>
<evidence type="ECO:0000256" key="2">
    <source>
        <dbReference type="SAM" id="MobiDB-lite"/>
    </source>
</evidence>
<dbReference type="STRING" id="180197.SAMN02982919_00464"/>
<reference evidence="4 5" key="1">
    <citation type="submission" date="2016-10" db="EMBL/GenBank/DDBJ databases">
        <authorList>
            <person name="de Groot N.N."/>
        </authorList>
    </citation>
    <scope>NUCLEOTIDE SEQUENCE [LARGE SCALE GENOMIC DNA]</scope>
    <source>
        <strain evidence="4 5">ATCC 35958</strain>
    </source>
</reference>
<evidence type="ECO:0000313" key="4">
    <source>
        <dbReference type="EMBL" id="SEQ33349.1"/>
    </source>
</evidence>
<feature type="compositionally biased region" description="Low complexity" evidence="2">
    <location>
        <begin position="856"/>
        <end position="876"/>
    </location>
</feature>
<keyword evidence="1" id="KW-0175">Coiled coil</keyword>
<evidence type="ECO:0000259" key="3">
    <source>
        <dbReference type="SMART" id="SM00493"/>
    </source>
</evidence>
<proteinExistence type="predicted"/>
<dbReference type="Pfam" id="PF13362">
    <property type="entry name" value="Toprim_3"/>
    <property type="match status" value="1"/>
</dbReference>
<dbReference type="EMBL" id="FOGD01000001">
    <property type="protein sequence ID" value="SEQ33349.1"/>
    <property type="molecule type" value="Genomic_DNA"/>
</dbReference>
<evidence type="ECO:0000256" key="1">
    <source>
        <dbReference type="SAM" id="Coils"/>
    </source>
</evidence>
<feature type="region of interest" description="Disordered" evidence="2">
    <location>
        <begin position="851"/>
        <end position="876"/>
    </location>
</feature>
<dbReference type="RefSeq" id="WP_245751212.1">
    <property type="nucleotide sequence ID" value="NZ_FOGD01000001.1"/>
</dbReference>
<organism evidence="4 5">
    <name type="scientific">Giesbergeria anulus</name>
    <dbReference type="NCBI Taxonomy" id="180197"/>
    <lineage>
        <taxon>Bacteria</taxon>
        <taxon>Pseudomonadati</taxon>
        <taxon>Pseudomonadota</taxon>
        <taxon>Betaproteobacteria</taxon>
        <taxon>Burkholderiales</taxon>
        <taxon>Comamonadaceae</taxon>
        <taxon>Giesbergeria</taxon>
    </lineage>
</organism>
<accession>A0A1H9F653</accession>
<dbReference type="InterPro" id="IPR006171">
    <property type="entry name" value="TOPRIM_dom"/>
</dbReference>
<dbReference type="Gene3D" id="3.40.1360.10">
    <property type="match status" value="1"/>
</dbReference>
<gene>
    <name evidence="4" type="ORF">SAMN02982919_00464</name>
</gene>
<feature type="coiled-coil region" evidence="1">
    <location>
        <begin position="124"/>
        <end position="158"/>
    </location>
</feature>
<feature type="domain" description="Toprim" evidence="3">
    <location>
        <begin position="241"/>
        <end position="320"/>
    </location>
</feature>
<name>A0A1H9F653_9BURK</name>
<dbReference type="SMART" id="SM00493">
    <property type="entry name" value="TOPRIM"/>
    <property type="match status" value="1"/>
</dbReference>
<protein>
    <submittedName>
        <fullName evidence="4">Uncharacterized domain associated with phage/plasmid primase</fullName>
    </submittedName>
</protein>